<dbReference type="InterPro" id="IPR024508">
    <property type="entry name" value="DUF3226"/>
</dbReference>
<comment type="caution">
    <text evidence="1">The sequence shown here is derived from an EMBL/GenBank/DDBJ whole genome shotgun (WGS) entry which is preliminary data.</text>
</comment>
<organism evidence="1 2">
    <name type="scientific">Candidatus Magnetobacterium bavaricum</name>
    <dbReference type="NCBI Taxonomy" id="29290"/>
    <lineage>
        <taxon>Bacteria</taxon>
        <taxon>Pseudomonadati</taxon>
        <taxon>Nitrospirota</taxon>
        <taxon>Thermodesulfovibrionia</taxon>
        <taxon>Thermodesulfovibrionales</taxon>
        <taxon>Candidatus Magnetobacteriaceae</taxon>
        <taxon>Candidatus Magnetobacterium</taxon>
    </lineage>
</organism>
<dbReference type="SUPFAM" id="SSF160945">
    <property type="entry name" value="PH0156-like"/>
    <property type="match status" value="1"/>
</dbReference>
<evidence type="ECO:0000313" key="1">
    <source>
        <dbReference type="EMBL" id="KJU87655.1"/>
    </source>
</evidence>
<sequence>MGNALKESDKIVSKIVLAVEGKDEKNFFEALLKYMGIGGYEIHDVGGKDQFITKLPALKKKTDFKDVRILAIIRDAEESAENTFKSVVNILQNIKLPTPAKVNQFTSPEDGTPVVGVYIMPGNADSGMLEDLCL</sequence>
<gene>
    <name evidence="1" type="ORF">MBAV_000152</name>
</gene>
<dbReference type="Proteomes" id="UP000033423">
    <property type="component" value="Unassembled WGS sequence"/>
</dbReference>
<dbReference type="AlphaFoldDB" id="A0A0F3H0J4"/>
<dbReference type="Pfam" id="PF11536">
    <property type="entry name" value="DUF3226"/>
    <property type="match status" value="1"/>
</dbReference>
<reference evidence="1 2" key="1">
    <citation type="submission" date="2015-02" db="EMBL/GenBank/DDBJ databases">
        <title>Single-cell genomics of uncultivated deep-branching MTB reveals a conserved set of magnetosome genes.</title>
        <authorList>
            <person name="Kolinko S."/>
            <person name="Richter M."/>
            <person name="Glockner F.O."/>
            <person name="Brachmann A."/>
            <person name="Schuler D."/>
        </authorList>
    </citation>
    <scope>NUCLEOTIDE SEQUENCE [LARGE SCALE GENOMIC DNA]</scope>
    <source>
        <strain evidence="1">TM-1</strain>
    </source>
</reference>
<protein>
    <submittedName>
        <fullName evidence="1">Uncharacterized protein</fullName>
    </submittedName>
</protein>
<keyword evidence="2" id="KW-1185">Reference proteome</keyword>
<name>A0A0F3H0J4_9BACT</name>
<proteinExistence type="predicted"/>
<accession>A0A0F3H0J4</accession>
<evidence type="ECO:0000313" key="2">
    <source>
        <dbReference type="Proteomes" id="UP000033423"/>
    </source>
</evidence>
<dbReference type="EMBL" id="LACI01000073">
    <property type="protein sequence ID" value="KJU87655.1"/>
    <property type="molecule type" value="Genomic_DNA"/>
</dbReference>